<dbReference type="InterPro" id="IPR019791">
    <property type="entry name" value="Haem_peroxidase_animal"/>
</dbReference>
<evidence type="ECO:0000256" key="1">
    <source>
        <dbReference type="ARBA" id="ARBA00001913"/>
    </source>
</evidence>
<keyword evidence="6 15" id="KW-0479">Metal-binding</keyword>
<keyword evidence="5 15" id="KW-0349">Heme</keyword>
<dbReference type="PROSITE" id="PS50292">
    <property type="entry name" value="PEROXIDASE_3"/>
    <property type="match status" value="1"/>
</dbReference>
<dbReference type="InterPro" id="IPR037120">
    <property type="entry name" value="Haem_peroxidase_sf_animal"/>
</dbReference>
<dbReference type="SUPFAM" id="SSF48113">
    <property type="entry name" value="Heme-dependent peroxidases"/>
    <property type="match status" value="1"/>
</dbReference>
<accession>A0A2G5F2G1</accession>
<dbReference type="GO" id="GO:0006633">
    <property type="term" value="P:fatty acid biosynthetic process"/>
    <property type="evidence" value="ECO:0007669"/>
    <property type="project" value="UniProtKB-KW"/>
</dbReference>
<name>A0A2G5F2G1_AQUCA</name>
<dbReference type="InterPro" id="IPR034815">
    <property type="entry name" value="A_dioxygenase"/>
</dbReference>
<dbReference type="PANTHER" id="PTHR11903:SF11">
    <property type="entry name" value="ALPHA-DIOXYGENASE 1"/>
    <property type="match status" value="1"/>
</dbReference>
<sequence length="640" mass="72655">MSSIKTLFSAPFYRLIHRDFHKVVATMPLTDKILFLTMHSVDKLGIWHRLPVFLGLTYLAIRRTLQQTYNLINVGPTPVGVRFNPVDYPYRTSDGKFNDPFNEIAGSQGSFFGRNIQPVDQSDKLRNPDPMEVATKLLARTDFKDTGKQFNMIAASWIQFMIHDWIDHLEDTQQIELIAPSEVASQCPLKSFKFYKTKEVPTGFYDIKSGHLNIRTPWWDGSAIYGSNNKTLSKVRTYKDGKLKISKDGLLPHDEDGVAVSGDVRNSWAGVSVLQALFVKEHNAVCDTLKREYGDLNDEDLYRHARLVTSAVIAKVHTIDWTVELLKTDTLLAGMRANWYGLLGKKFKDAFGHVGGAILGGLVGLKNPQNHGVPYSLTEEFTSVYRMHALLPDNLLLRDTSAAPGPNKLPPLIEEVPMAEMIGLRGEARLSQIGFTKQMVSMGHQPSGALELFNYPMFLRDIIPQDRDGKDRPDHVDLAALEVYRDRERSVARYNEFRRGLMLIPITKWEDLTDDAEAIKTLHEVYGDNVEDLDLLVGLMAEKKIPGFAISETAFLIFTVMATRRLEADRFFTSYFNEETYTKKGLEWVNTTESLKDVLQRHYPEMLTTWMNSSSNSVFSVWDSPPPAHNPVPLYLRFPN</sequence>
<keyword evidence="4" id="KW-0575">Peroxidase</keyword>
<dbReference type="PANTHER" id="PTHR11903">
    <property type="entry name" value="PROSTAGLANDIN G/H SYNTHASE"/>
    <property type="match status" value="1"/>
</dbReference>
<keyword evidence="10" id="KW-0223">Dioxygenase</keyword>
<dbReference type="Pfam" id="PF03098">
    <property type="entry name" value="An_peroxidase"/>
    <property type="match status" value="1"/>
</dbReference>
<dbReference type="STRING" id="218851.A0A2G5F2G1"/>
<evidence type="ECO:0000256" key="10">
    <source>
        <dbReference type="ARBA" id="ARBA00022964"/>
    </source>
</evidence>
<dbReference type="GO" id="GO:0031408">
    <property type="term" value="P:oxylipin biosynthetic process"/>
    <property type="evidence" value="ECO:0007669"/>
    <property type="project" value="UniProtKB-KW"/>
</dbReference>
<dbReference type="InterPro" id="IPR050783">
    <property type="entry name" value="Oxylipin_biosynth_metab"/>
</dbReference>
<evidence type="ECO:0000256" key="13">
    <source>
        <dbReference type="ARBA" id="ARBA00023098"/>
    </source>
</evidence>
<gene>
    <name evidence="16" type="ORF">AQUCO_00200272v1</name>
</gene>
<evidence type="ECO:0000256" key="6">
    <source>
        <dbReference type="ARBA" id="ARBA00022723"/>
    </source>
</evidence>
<evidence type="ECO:0000256" key="15">
    <source>
        <dbReference type="PIRSR" id="PIRSR619791-2"/>
    </source>
</evidence>
<comment type="cofactor">
    <cofactor evidence="2">
        <name>heme b</name>
        <dbReference type="ChEBI" id="CHEBI:60344"/>
    </cofactor>
</comment>
<evidence type="ECO:0000256" key="12">
    <source>
        <dbReference type="ARBA" id="ARBA00023004"/>
    </source>
</evidence>
<dbReference type="GO" id="GO:0006952">
    <property type="term" value="P:defense response"/>
    <property type="evidence" value="ECO:0007669"/>
    <property type="project" value="UniProtKB-KW"/>
</dbReference>
<dbReference type="GO" id="GO:0004601">
    <property type="term" value="F:peroxidase activity"/>
    <property type="evidence" value="ECO:0007669"/>
    <property type="project" value="UniProtKB-KW"/>
</dbReference>
<comment type="cofactor">
    <cofactor evidence="1">
        <name>Ca(2+)</name>
        <dbReference type="ChEBI" id="CHEBI:29108"/>
    </cofactor>
</comment>
<keyword evidence="7" id="KW-0925">Oxylipin biosynthesis</keyword>
<dbReference type="OrthoDB" id="823504at2759"/>
<dbReference type="GO" id="GO:0020037">
    <property type="term" value="F:heme binding"/>
    <property type="evidence" value="ECO:0007669"/>
    <property type="project" value="InterPro"/>
</dbReference>
<evidence type="ECO:0000256" key="8">
    <source>
        <dbReference type="ARBA" id="ARBA00022821"/>
    </source>
</evidence>
<dbReference type="GO" id="GO:0006979">
    <property type="term" value="P:response to oxidative stress"/>
    <property type="evidence" value="ECO:0007669"/>
    <property type="project" value="InterPro"/>
</dbReference>
<evidence type="ECO:0000256" key="3">
    <source>
        <dbReference type="ARBA" id="ARBA00022516"/>
    </source>
</evidence>
<dbReference type="InParanoid" id="A0A2G5F2G1"/>
<keyword evidence="8" id="KW-0611">Plant defense</keyword>
<keyword evidence="14" id="KW-0275">Fatty acid biosynthesis</keyword>
<evidence type="ECO:0000256" key="9">
    <source>
        <dbReference type="ARBA" id="ARBA00022832"/>
    </source>
</evidence>
<evidence type="ECO:0000313" key="17">
    <source>
        <dbReference type="Proteomes" id="UP000230069"/>
    </source>
</evidence>
<evidence type="ECO:0000256" key="4">
    <source>
        <dbReference type="ARBA" id="ARBA00022559"/>
    </source>
</evidence>
<dbReference type="Proteomes" id="UP000230069">
    <property type="component" value="Unassembled WGS sequence"/>
</dbReference>
<dbReference type="CDD" id="cd09818">
    <property type="entry name" value="PIOX_like"/>
    <property type="match status" value="1"/>
</dbReference>
<keyword evidence="9" id="KW-0276">Fatty acid metabolism</keyword>
<dbReference type="FunCoup" id="A0A2G5F2G1">
    <property type="interactions" value="39"/>
</dbReference>
<keyword evidence="12 15" id="KW-0408">Iron</keyword>
<evidence type="ECO:0000313" key="16">
    <source>
        <dbReference type="EMBL" id="PIA62152.1"/>
    </source>
</evidence>
<reference evidence="16 17" key="1">
    <citation type="submission" date="2017-09" db="EMBL/GenBank/DDBJ databases">
        <title>WGS assembly of Aquilegia coerulea Goldsmith.</title>
        <authorList>
            <person name="Hodges S."/>
            <person name="Kramer E."/>
            <person name="Nordborg M."/>
            <person name="Tomkins J."/>
            <person name="Borevitz J."/>
            <person name="Derieg N."/>
            <person name="Yan J."/>
            <person name="Mihaltcheva S."/>
            <person name="Hayes R.D."/>
            <person name="Rokhsar D."/>
        </authorList>
    </citation>
    <scope>NUCLEOTIDE SEQUENCE [LARGE SCALE GENOMIC DNA]</scope>
    <source>
        <strain evidence="17">cv. Goldsmith</strain>
    </source>
</reference>
<dbReference type="GO" id="GO:0046872">
    <property type="term" value="F:metal ion binding"/>
    <property type="evidence" value="ECO:0007669"/>
    <property type="project" value="UniProtKB-KW"/>
</dbReference>
<keyword evidence="17" id="KW-1185">Reference proteome</keyword>
<keyword evidence="13" id="KW-0443">Lipid metabolism</keyword>
<proteinExistence type="predicted"/>
<dbReference type="Gene3D" id="1.10.640.10">
    <property type="entry name" value="Haem peroxidase domain superfamily, animal type"/>
    <property type="match status" value="1"/>
</dbReference>
<protein>
    <recommendedName>
        <fullName evidence="18">Alpha-dioxygenase 1</fullName>
    </recommendedName>
</protein>
<evidence type="ECO:0000256" key="11">
    <source>
        <dbReference type="ARBA" id="ARBA00023002"/>
    </source>
</evidence>
<feature type="binding site" description="axial binding residue" evidence="15">
    <location>
        <position position="388"/>
    </location>
    <ligand>
        <name>heme b</name>
        <dbReference type="ChEBI" id="CHEBI:60344"/>
    </ligand>
    <ligandPart>
        <name>Fe</name>
        <dbReference type="ChEBI" id="CHEBI:18248"/>
    </ligandPart>
</feature>
<dbReference type="AlphaFoldDB" id="A0A2G5F2G1"/>
<dbReference type="InterPro" id="IPR010255">
    <property type="entry name" value="Haem_peroxidase_sf"/>
</dbReference>
<evidence type="ECO:0008006" key="18">
    <source>
        <dbReference type="Google" id="ProtNLM"/>
    </source>
</evidence>
<organism evidence="16 17">
    <name type="scientific">Aquilegia coerulea</name>
    <name type="common">Rocky mountain columbine</name>
    <dbReference type="NCBI Taxonomy" id="218851"/>
    <lineage>
        <taxon>Eukaryota</taxon>
        <taxon>Viridiplantae</taxon>
        <taxon>Streptophyta</taxon>
        <taxon>Embryophyta</taxon>
        <taxon>Tracheophyta</taxon>
        <taxon>Spermatophyta</taxon>
        <taxon>Magnoliopsida</taxon>
        <taxon>Ranunculales</taxon>
        <taxon>Ranunculaceae</taxon>
        <taxon>Thalictroideae</taxon>
        <taxon>Aquilegia</taxon>
    </lineage>
</organism>
<keyword evidence="11" id="KW-0560">Oxidoreductase</keyword>
<dbReference type="EMBL" id="KZ305019">
    <property type="protein sequence ID" value="PIA62152.1"/>
    <property type="molecule type" value="Genomic_DNA"/>
</dbReference>
<evidence type="ECO:0000256" key="2">
    <source>
        <dbReference type="ARBA" id="ARBA00001970"/>
    </source>
</evidence>
<dbReference type="GO" id="GO:0016702">
    <property type="term" value="F:oxidoreductase activity, acting on single donors with incorporation of molecular oxygen, incorporation of two atoms of oxygen"/>
    <property type="evidence" value="ECO:0007669"/>
    <property type="project" value="TreeGrafter"/>
</dbReference>
<evidence type="ECO:0000256" key="7">
    <source>
        <dbReference type="ARBA" id="ARBA00022767"/>
    </source>
</evidence>
<evidence type="ECO:0000256" key="5">
    <source>
        <dbReference type="ARBA" id="ARBA00022617"/>
    </source>
</evidence>
<keyword evidence="3" id="KW-0444">Lipid biosynthesis</keyword>
<evidence type="ECO:0000256" key="14">
    <source>
        <dbReference type="ARBA" id="ARBA00023160"/>
    </source>
</evidence>